<dbReference type="InParanoid" id="A0A1I5G791"/>
<dbReference type="eggNOG" id="COG4221">
    <property type="taxonomic scope" value="Bacteria"/>
</dbReference>
<dbReference type="EMBL" id="FOVH01000005">
    <property type="protein sequence ID" value="SFO31719.1"/>
    <property type="molecule type" value="Genomic_DNA"/>
</dbReference>
<dbReference type="InterPro" id="IPR002347">
    <property type="entry name" value="SDR_fam"/>
</dbReference>
<dbReference type="PANTHER" id="PTHR43669:SF3">
    <property type="entry name" value="ALCOHOL DEHYDROGENASE, PUTATIVE (AFU_ORTHOLOGUE AFUA_3G03445)-RELATED"/>
    <property type="match status" value="1"/>
</dbReference>
<organism evidence="3 4">
    <name type="scientific">Actinomadura madurae</name>
    <dbReference type="NCBI Taxonomy" id="1993"/>
    <lineage>
        <taxon>Bacteria</taxon>
        <taxon>Bacillati</taxon>
        <taxon>Actinomycetota</taxon>
        <taxon>Actinomycetes</taxon>
        <taxon>Streptosporangiales</taxon>
        <taxon>Thermomonosporaceae</taxon>
        <taxon>Actinomadura</taxon>
    </lineage>
</organism>
<evidence type="ECO:0000313" key="4">
    <source>
        <dbReference type="Proteomes" id="UP000183413"/>
    </source>
</evidence>
<keyword evidence="4" id="KW-1185">Reference proteome</keyword>
<protein>
    <submittedName>
        <fullName evidence="3">Short-chain dehydrogenase</fullName>
    </submittedName>
</protein>
<dbReference type="PRINTS" id="PR00081">
    <property type="entry name" value="GDHRDH"/>
</dbReference>
<evidence type="ECO:0000256" key="1">
    <source>
        <dbReference type="ARBA" id="ARBA00006484"/>
    </source>
</evidence>
<dbReference type="PANTHER" id="PTHR43669">
    <property type="entry name" value="5-KETO-D-GLUCONATE 5-REDUCTASE"/>
    <property type="match status" value="1"/>
</dbReference>
<dbReference type="STRING" id="1993.SAMN04489713_10560"/>
<dbReference type="OrthoDB" id="9799818at2"/>
<dbReference type="AlphaFoldDB" id="A0A1I5G791"/>
<dbReference type="GO" id="GO:0016491">
    <property type="term" value="F:oxidoreductase activity"/>
    <property type="evidence" value="ECO:0007669"/>
    <property type="project" value="UniProtKB-KW"/>
</dbReference>
<dbReference type="Pfam" id="PF00106">
    <property type="entry name" value="adh_short"/>
    <property type="match status" value="1"/>
</dbReference>
<dbReference type="RefSeq" id="WP_075021399.1">
    <property type="nucleotide sequence ID" value="NZ_FOVH01000005.1"/>
</dbReference>
<dbReference type="Proteomes" id="UP000183413">
    <property type="component" value="Unassembled WGS sequence"/>
</dbReference>
<name>A0A1I5G791_9ACTN</name>
<evidence type="ECO:0000313" key="3">
    <source>
        <dbReference type="EMBL" id="SFO31719.1"/>
    </source>
</evidence>
<gene>
    <name evidence="3" type="ORF">SAMN04489713_10560</name>
</gene>
<dbReference type="InterPro" id="IPR036291">
    <property type="entry name" value="NAD(P)-bd_dom_sf"/>
</dbReference>
<evidence type="ECO:0000256" key="2">
    <source>
        <dbReference type="ARBA" id="ARBA00023002"/>
    </source>
</evidence>
<sequence>MTKPVLVVLGAGPGLGLSVARRFAREGHAAVLTTHAADHADSLASTLRDEGHEAEGAGVNLTDPVDVGNVIGETGERHGRIDVLHFNPSAWREKDPLHLSVAELLEDVAFGAGALLPAVQAARPFMRAGARVLVTGSAAADHPSHIAASLGVQKAAVRNLVTSLDATLAPDGIRAVAVQINGVLAKEGPFSPPPIADAMWRAVGRPDGDWTPHVPYDG</sequence>
<accession>A0A1I5G791</accession>
<proteinExistence type="inferred from homology"/>
<reference evidence="3 4" key="1">
    <citation type="submission" date="2016-10" db="EMBL/GenBank/DDBJ databases">
        <authorList>
            <person name="de Groot N.N."/>
        </authorList>
    </citation>
    <scope>NUCLEOTIDE SEQUENCE [LARGE SCALE GENOMIC DNA]</scope>
    <source>
        <strain evidence="3 4">DSM 43067</strain>
    </source>
</reference>
<dbReference type="CDD" id="cd05233">
    <property type="entry name" value="SDR_c"/>
    <property type="match status" value="1"/>
</dbReference>
<keyword evidence="2" id="KW-0560">Oxidoreductase</keyword>
<dbReference type="SUPFAM" id="SSF51735">
    <property type="entry name" value="NAD(P)-binding Rossmann-fold domains"/>
    <property type="match status" value="1"/>
</dbReference>
<dbReference type="Gene3D" id="3.40.50.720">
    <property type="entry name" value="NAD(P)-binding Rossmann-like Domain"/>
    <property type="match status" value="1"/>
</dbReference>
<comment type="similarity">
    <text evidence="1">Belongs to the short-chain dehydrogenases/reductases (SDR) family.</text>
</comment>